<keyword evidence="2" id="KW-0378">Hydrolase</keyword>
<proteinExistence type="predicted"/>
<evidence type="ECO:0000256" key="1">
    <source>
        <dbReference type="ARBA" id="ARBA00001946"/>
    </source>
</evidence>
<dbReference type="CDD" id="cd02883">
    <property type="entry name" value="NUDIX_Hydrolase"/>
    <property type="match status" value="1"/>
</dbReference>
<sequence>MSPLKIIRDADIGSDFPVPQVYRERTSARAIVFNAGGKVAILHATKKHFHKLPGGGVETGEDLKTALARELQEEIGCRVKNPREFAVVEEYRNKYALHHTSHCFLSDIEGEIDATSMDEDEIAVGFITVWMDLQDAIKTIEDETDNESYQVKFIRLRELAFLQESVRILRNV</sequence>
<comment type="cofactor">
    <cofactor evidence="1">
        <name>Mg(2+)</name>
        <dbReference type="ChEBI" id="CHEBI:18420"/>
    </cofactor>
</comment>
<dbReference type="InterPro" id="IPR000086">
    <property type="entry name" value="NUDIX_hydrolase_dom"/>
</dbReference>
<protein>
    <recommendedName>
        <fullName evidence="3">Nudix hydrolase domain-containing protein</fullName>
    </recommendedName>
</protein>
<dbReference type="Pfam" id="PF00293">
    <property type="entry name" value="NUDIX"/>
    <property type="match status" value="1"/>
</dbReference>
<dbReference type="AlphaFoldDB" id="A0A1F6DHM4"/>
<dbReference type="GO" id="GO:0016787">
    <property type="term" value="F:hydrolase activity"/>
    <property type="evidence" value="ECO:0007669"/>
    <property type="project" value="UniProtKB-KW"/>
</dbReference>
<dbReference type="Gene3D" id="3.90.79.10">
    <property type="entry name" value="Nucleoside Triphosphate Pyrophosphohydrolase"/>
    <property type="match status" value="1"/>
</dbReference>
<evidence type="ECO:0000259" key="3">
    <source>
        <dbReference type="PROSITE" id="PS51462"/>
    </source>
</evidence>
<dbReference type="PANTHER" id="PTHR43046:SF15">
    <property type="entry name" value="MUTT_NUDIX FAMILY PROTEIN"/>
    <property type="match status" value="1"/>
</dbReference>
<dbReference type="SUPFAM" id="SSF55811">
    <property type="entry name" value="Nudix"/>
    <property type="match status" value="1"/>
</dbReference>
<dbReference type="InterPro" id="IPR015797">
    <property type="entry name" value="NUDIX_hydrolase-like_dom_sf"/>
</dbReference>
<organism evidence="4 5">
    <name type="scientific">Candidatus Kaiserbacteria bacterium RIFCSPHIGHO2_02_FULL_49_16</name>
    <dbReference type="NCBI Taxonomy" id="1798490"/>
    <lineage>
        <taxon>Bacteria</taxon>
        <taxon>Candidatus Kaiseribacteriota</taxon>
    </lineage>
</organism>
<accession>A0A1F6DHM4</accession>
<evidence type="ECO:0000313" key="4">
    <source>
        <dbReference type="EMBL" id="OGG60891.1"/>
    </source>
</evidence>
<feature type="domain" description="Nudix hydrolase" evidence="3">
    <location>
        <begin position="23"/>
        <end position="154"/>
    </location>
</feature>
<name>A0A1F6DHM4_9BACT</name>
<comment type="caution">
    <text evidence="4">The sequence shown here is derived from an EMBL/GenBank/DDBJ whole genome shotgun (WGS) entry which is preliminary data.</text>
</comment>
<dbReference type="EMBL" id="MFLD01000006">
    <property type="protein sequence ID" value="OGG60891.1"/>
    <property type="molecule type" value="Genomic_DNA"/>
</dbReference>
<evidence type="ECO:0000313" key="5">
    <source>
        <dbReference type="Proteomes" id="UP000178042"/>
    </source>
</evidence>
<dbReference type="PROSITE" id="PS51462">
    <property type="entry name" value="NUDIX"/>
    <property type="match status" value="1"/>
</dbReference>
<evidence type="ECO:0000256" key="2">
    <source>
        <dbReference type="ARBA" id="ARBA00022801"/>
    </source>
</evidence>
<dbReference type="PROSITE" id="PS00893">
    <property type="entry name" value="NUDIX_BOX"/>
    <property type="match status" value="1"/>
</dbReference>
<gene>
    <name evidence="4" type="ORF">A3C86_02705</name>
</gene>
<reference evidence="4 5" key="1">
    <citation type="journal article" date="2016" name="Nat. Commun.">
        <title>Thousands of microbial genomes shed light on interconnected biogeochemical processes in an aquifer system.</title>
        <authorList>
            <person name="Anantharaman K."/>
            <person name="Brown C.T."/>
            <person name="Hug L.A."/>
            <person name="Sharon I."/>
            <person name="Castelle C.J."/>
            <person name="Probst A.J."/>
            <person name="Thomas B.C."/>
            <person name="Singh A."/>
            <person name="Wilkins M.J."/>
            <person name="Karaoz U."/>
            <person name="Brodie E.L."/>
            <person name="Williams K.H."/>
            <person name="Hubbard S.S."/>
            <person name="Banfield J.F."/>
        </authorList>
    </citation>
    <scope>NUCLEOTIDE SEQUENCE [LARGE SCALE GENOMIC DNA]</scope>
</reference>
<dbReference type="PANTHER" id="PTHR43046">
    <property type="entry name" value="GDP-MANNOSE MANNOSYL HYDROLASE"/>
    <property type="match status" value="1"/>
</dbReference>
<dbReference type="InterPro" id="IPR020084">
    <property type="entry name" value="NUDIX_hydrolase_CS"/>
</dbReference>
<dbReference type="Proteomes" id="UP000178042">
    <property type="component" value="Unassembled WGS sequence"/>
</dbReference>